<accession>A0A381P4A1</accession>
<dbReference type="CDD" id="cd05483">
    <property type="entry name" value="retropepsin_like_bacteria"/>
    <property type="match status" value="1"/>
</dbReference>
<dbReference type="Gene3D" id="2.40.70.10">
    <property type="entry name" value="Acid Proteases"/>
    <property type="match status" value="1"/>
</dbReference>
<evidence type="ECO:0000256" key="2">
    <source>
        <dbReference type="SAM" id="Phobius"/>
    </source>
</evidence>
<evidence type="ECO:0000313" key="3">
    <source>
        <dbReference type="EMBL" id="SUZ61149.1"/>
    </source>
</evidence>
<feature type="transmembrane region" description="Helical" evidence="2">
    <location>
        <begin position="364"/>
        <end position="383"/>
    </location>
</feature>
<feature type="non-terminal residue" evidence="3">
    <location>
        <position position="1"/>
    </location>
</feature>
<reference evidence="3" key="1">
    <citation type="submission" date="2018-05" db="EMBL/GenBank/DDBJ databases">
        <authorList>
            <person name="Lanie J.A."/>
            <person name="Ng W.-L."/>
            <person name="Kazmierczak K.M."/>
            <person name="Andrzejewski T.M."/>
            <person name="Davidsen T.M."/>
            <person name="Wayne K.J."/>
            <person name="Tettelin H."/>
            <person name="Glass J.I."/>
            <person name="Rusch D."/>
            <person name="Podicherti R."/>
            <person name="Tsui H.-C.T."/>
            <person name="Winkler M.E."/>
        </authorList>
    </citation>
    <scope>NUCLEOTIDE SEQUENCE</scope>
</reference>
<dbReference type="InterPro" id="IPR021109">
    <property type="entry name" value="Peptidase_aspartic_dom_sf"/>
</dbReference>
<evidence type="ECO:0000256" key="1">
    <source>
        <dbReference type="SAM" id="MobiDB-lite"/>
    </source>
</evidence>
<feature type="region of interest" description="Disordered" evidence="1">
    <location>
        <begin position="436"/>
        <end position="480"/>
    </location>
</feature>
<dbReference type="EMBL" id="UINC01000783">
    <property type="protein sequence ID" value="SUZ61149.1"/>
    <property type="molecule type" value="Genomic_DNA"/>
</dbReference>
<gene>
    <name evidence="3" type="ORF">METZ01_LOCUS14003</name>
</gene>
<name>A0A381P4A1_9ZZZZ</name>
<organism evidence="3">
    <name type="scientific">marine metagenome</name>
    <dbReference type="NCBI Taxonomy" id="408172"/>
    <lineage>
        <taxon>unclassified sequences</taxon>
        <taxon>metagenomes</taxon>
        <taxon>ecological metagenomes</taxon>
    </lineage>
</organism>
<keyword evidence="2" id="KW-1133">Transmembrane helix</keyword>
<feature type="compositionally biased region" description="Basic and acidic residues" evidence="1">
    <location>
        <begin position="152"/>
        <end position="161"/>
    </location>
</feature>
<proteinExistence type="predicted"/>
<dbReference type="Pfam" id="PF13975">
    <property type="entry name" value="gag-asp_proteas"/>
    <property type="match status" value="1"/>
</dbReference>
<keyword evidence="2" id="KW-0812">Transmembrane</keyword>
<dbReference type="InterPro" id="IPR011969">
    <property type="entry name" value="Clan_AA_Asp_peptidase_C"/>
</dbReference>
<feature type="compositionally biased region" description="Gly residues" evidence="1">
    <location>
        <begin position="456"/>
        <end position="480"/>
    </location>
</feature>
<dbReference type="AlphaFoldDB" id="A0A381P4A1"/>
<dbReference type="NCBIfam" id="TIGR02281">
    <property type="entry name" value="clan_AA_DTGA"/>
    <property type="match status" value="1"/>
</dbReference>
<protein>
    <submittedName>
        <fullName evidence="3">Uncharacterized protein</fullName>
    </submittedName>
</protein>
<feature type="region of interest" description="Disordered" evidence="1">
    <location>
        <begin position="116"/>
        <end position="161"/>
    </location>
</feature>
<dbReference type="InterPro" id="IPR034122">
    <property type="entry name" value="Retropepsin-like_bacterial"/>
</dbReference>
<sequence length="480" mass="53070">VIEPDRNGMYLVDGYINGKSVKFCVDTGASGIAITDEKADAIGLDWKSGIKGHSNTVGGLTDRWSMPLHSVRIGDIEVRKGLVGGVIPAMDLVIADALLGMSFLREIEFTQDDGKLILQDDSPETMPAMGSDRWWDKKESDEEDEGSSQGDSTRKEEIAQAEHEAKMAQIEFVESEAKRKLAWSEKTTPMVYDVDKDGDGIITDQEKIAHETGGGVLGLWWLTPEEAITIGISAMLVIFTLGMGAIVSSDEVEWATAEGTVLVGTSWWEEEYEMEDCLYDDYNDEYYDCYYYYEYECGADVDYGFAIDGVEYSGVDGVNLGIWDDYCLEEVEFNVLPLNSPVTVWYDKENPENNHLSEPGGVQFIIFYCCMPFFLILLLVTLVNARLSNSPKEGVPRMFETDSQGSIAGTGGGVHHHYHGSHGRWGWGRRMFGRPRGVRRARSRVRTGGRRSGGRRSTGGGRRSGGGGRRSSGGGGRRSR</sequence>
<feature type="compositionally biased region" description="Basic residues" evidence="1">
    <location>
        <begin position="436"/>
        <end position="454"/>
    </location>
</feature>
<dbReference type="SUPFAM" id="SSF50630">
    <property type="entry name" value="Acid proteases"/>
    <property type="match status" value="1"/>
</dbReference>
<keyword evidence="2" id="KW-0472">Membrane</keyword>